<organism evidence="2">
    <name type="scientific">Triticum aestivum</name>
    <name type="common">Wheat</name>
    <dbReference type="NCBI Taxonomy" id="4565"/>
    <lineage>
        <taxon>Eukaryota</taxon>
        <taxon>Viridiplantae</taxon>
        <taxon>Streptophyta</taxon>
        <taxon>Embryophyta</taxon>
        <taxon>Tracheophyta</taxon>
        <taxon>Spermatophyta</taxon>
        <taxon>Magnoliopsida</taxon>
        <taxon>Liliopsida</taxon>
        <taxon>Poales</taxon>
        <taxon>Poaceae</taxon>
        <taxon>BOP clade</taxon>
        <taxon>Pooideae</taxon>
        <taxon>Triticodae</taxon>
        <taxon>Triticeae</taxon>
        <taxon>Triticinae</taxon>
        <taxon>Triticum</taxon>
    </lineage>
</organism>
<reference evidence="2" key="2">
    <citation type="submission" date="2018-10" db="UniProtKB">
        <authorList>
            <consortium name="EnsemblPlants"/>
        </authorList>
    </citation>
    <scope>IDENTIFICATION</scope>
</reference>
<feature type="chain" id="PRO_5043172146" evidence="1">
    <location>
        <begin position="32"/>
        <end position="120"/>
    </location>
</feature>
<dbReference type="Gramene" id="TraesCS2B03G0900200.1">
    <property type="protein sequence ID" value="TraesCS2B03G0900200.1.CDS"/>
    <property type="gene ID" value="TraesCS2B03G0900200"/>
</dbReference>
<dbReference type="Gramene" id="TraesARI2B03G00987220.1">
    <property type="protein sequence ID" value="TraesARI2B03G00987220.1"/>
    <property type="gene ID" value="TraesARI2B03G00987220"/>
</dbReference>
<dbReference type="Gramene" id="TraesPARA_EIv1.0_0533890.1">
    <property type="protein sequence ID" value="TraesPARA_EIv1.0_0533890.1.CDS"/>
    <property type="gene ID" value="TraesPARA_EIv1.0_0533890"/>
</dbReference>
<gene>
    <name evidence="2" type="primary">LOC123045711</name>
</gene>
<evidence type="ECO:0000313" key="2">
    <source>
        <dbReference type="EnsemblPlants" id="TraesCS2B02G348100.1"/>
    </source>
</evidence>
<protein>
    <submittedName>
        <fullName evidence="2">Uncharacterized protein</fullName>
    </submittedName>
</protein>
<dbReference type="AlphaFoldDB" id="A0A3B6C8F0"/>
<dbReference type="RefSeq" id="XP_044324804.1">
    <property type="nucleotide sequence ID" value="XM_044468869.1"/>
</dbReference>
<dbReference type="Gramene" id="TraesRN2B0100929500.1">
    <property type="protein sequence ID" value="TraesRN2B0100929500.1"/>
    <property type="gene ID" value="TraesRN2B0100929500"/>
</dbReference>
<sequence>MSCTRISGAVIVFALLFAPLLLMLCLPLACARHVVALEAKDGLNIGGGRHVDVVGDDAGKAVPVSNHGGSRPARTVELPAARRHRVDAADELHDMLRRDYAWRARRRKPIHNDEPRDDEP</sequence>
<name>A0A3B6C8F0_WHEAT</name>
<dbReference type="Gramene" id="TraesLDM2B03G00973110.1">
    <property type="protein sequence ID" value="TraesLDM2B03G00973110.1"/>
    <property type="gene ID" value="TraesLDM2B03G00973110"/>
</dbReference>
<dbReference type="Gramene" id="TraesWEE_scaffold_000748_01G000300.1">
    <property type="protein sequence ID" value="TraesWEE_scaffold_000748_01G000300.1"/>
    <property type="gene ID" value="TraesWEE_scaffold_000748_01G000300"/>
</dbReference>
<dbReference type="EnsemblPlants" id="TraesCS2B02G348100.1">
    <property type="protein sequence ID" value="TraesCS2B02G348100.1"/>
    <property type="gene ID" value="TraesCS2B02G348100"/>
</dbReference>
<dbReference type="Gramene" id="TraesCLE_scaffold_000960_01G000300.1">
    <property type="protein sequence ID" value="TraesCLE_scaffold_000960_01G000300.1"/>
    <property type="gene ID" value="TraesCLE_scaffold_000960_01G000300"/>
</dbReference>
<dbReference type="Gramene" id="TraesSYM2B03G00986730.1">
    <property type="protein sequence ID" value="TraesSYM2B03G00986730.1"/>
    <property type="gene ID" value="TraesSYM2B03G00986730"/>
</dbReference>
<dbReference type="Proteomes" id="UP000019116">
    <property type="component" value="Chromosome 2B"/>
</dbReference>
<dbReference type="Gramene" id="TraesJAG2B03G00972160.1">
    <property type="protein sequence ID" value="TraesJAG2B03G00972160.1"/>
    <property type="gene ID" value="TraesJAG2B03G00972160"/>
</dbReference>
<keyword evidence="3" id="KW-1185">Reference proteome</keyword>
<dbReference type="Gramene" id="TraesROB_scaffold_010474_01G000200.1">
    <property type="protein sequence ID" value="TraesROB_scaffold_010474_01G000200.1"/>
    <property type="gene ID" value="TraesROB_scaffold_010474_01G000200"/>
</dbReference>
<accession>A0A3B6C8F0</accession>
<evidence type="ECO:0000256" key="1">
    <source>
        <dbReference type="SAM" id="SignalP"/>
    </source>
</evidence>
<dbReference type="OrthoDB" id="682061at2759"/>
<reference evidence="2" key="1">
    <citation type="submission" date="2018-08" db="EMBL/GenBank/DDBJ databases">
        <authorList>
            <person name="Rossello M."/>
        </authorList>
    </citation>
    <scope>NUCLEOTIDE SEQUENCE [LARGE SCALE GENOMIC DNA]</scope>
    <source>
        <strain evidence="2">cv. Chinese Spring</strain>
    </source>
</reference>
<evidence type="ECO:0000313" key="3">
    <source>
        <dbReference type="Proteomes" id="UP000019116"/>
    </source>
</evidence>
<dbReference type="Gramene" id="TraesJUL2B03G00978680.1">
    <property type="protein sequence ID" value="TraesJUL2B03G00978680.1"/>
    <property type="gene ID" value="TraesJUL2B03G00978680"/>
</dbReference>
<feature type="signal peptide" evidence="1">
    <location>
        <begin position="1"/>
        <end position="31"/>
    </location>
</feature>
<keyword evidence="1" id="KW-0732">Signal</keyword>
<dbReference type="GeneID" id="123045711"/>
<proteinExistence type="predicted"/>
<dbReference type="Gramene" id="TraesMAC2B03G00969980.1">
    <property type="protein sequence ID" value="TraesMAC2B03G00969980.1"/>
    <property type="gene ID" value="TraesMAC2B03G00969980"/>
</dbReference>
<dbReference type="Gramene" id="TraesCS2B02G348100.1">
    <property type="protein sequence ID" value="TraesCS2B02G348100.1"/>
    <property type="gene ID" value="TraesCS2B02G348100"/>
</dbReference>
<dbReference type="Gramene" id="TraesCAD_scaffold_004556_01G000200.1">
    <property type="protein sequence ID" value="TraesCAD_scaffold_004556_01G000200.1"/>
    <property type="gene ID" value="TraesCAD_scaffold_004556_01G000200"/>
</dbReference>